<sequence>MKNHVIVNGQILQTNKKWSHLKQGQKNSIAGWLKAEYQQFIEVYLRKPKRYEEEYIIDSVMEQINNHNILIPYQEVKTYFTNKKGNWYRKLESEFENRRKED</sequence>
<dbReference type="AlphaFoldDB" id="A0A1W6AIK2"/>
<name>A0A1W6AIK2_BACMY</name>
<evidence type="ECO:0000313" key="2">
    <source>
        <dbReference type="Proteomes" id="UP000192932"/>
    </source>
</evidence>
<organism evidence="1 2">
    <name type="scientific">Bacillus mycoides</name>
    <dbReference type="NCBI Taxonomy" id="1405"/>
    <lineage>
        <taxon>Bacteria</taxon>
        <taxon>Bacillati</taxon>
        <taxon>Bacillota</taxon>
        <taxon>Bacilli</taxon>
        <taxon>Bacillales</taxon>
        <taxon>Bacillaceae</taxon>
        <taxon>Bacillus</taxon>
        <taxon>Bacillus cereus group</taxon>
    </lineage>
</organism>
<dbReference type="EMBL" id="CP020745">
    <property type="protein sequence ID" value="ARJ25683.1"/>
    <property type="molecule type" value="Genomic_DNA"/>
</dbReference>
<keyword evidence="1" id="KW-0614">Plasmid</keyword>
<dbReference type="Proteomes" id="UP000192932">
    <property type="component" value="Plasmid unnamed2"/>
</dbReference>
<gene>
    <name evidence="1" type="ORF">B7492_32110</name>
</gene>
<evidence type="ECO:0000313" key="1">
    <source>
        <dbReference type="EMBL" id="ARJ25683.1"/>
    </source>
</evidence>
<reference evidence="1 2" key="1">
    <citation type="submission" date="2017-04" db="EMBL/GenBank/DDBJ databases">
        <title>The Characteristic of a Fine Plant Growth-Promoting Rhizobacteria Bacillus mycoides Gnyt1 and its Whole Genome Sequencing Analysis.</title>
        <authorList>
            <person name="Li J.H."/>
            <person name="Yao T."/>
        </authorList>
    </citation>
    <scope>NUCLEOTIDE SEQUENCE [LARGE SCALE GENOMIC DNA]</scope>
    <source>
        <strain evidence="1 2">Gnyt1</strain>
        <plasmid evidence="2">Plasmid unnamed2</plasmid>
    </source>
</reference>
<protein>
    <submittedName>
        <fullName evidence="1">Transposase</fullName>
    </submittedName>
</protein>
<proteinExistence type="predicted"/>
<dbReference type="RefSeq" id="WP_085313409.1">
    <property type="nucleotide sequence ID" value="NZ_CP020745.1"/>
</dbReference>
<accession>A0A1W6AIK2</accession>
<geneLocation type="plasmid" evidence="1 2">
    <name>unnamed2</name>
</geneLocation>